<gene>
    <name evidence="2" type="ORF">DKZ35_05790</name>
</gene>
<organism evidence="2 3">
    <name type="scientific">Limosilactobacillus reuteri</name>
    <name type="common">Lactobacillus reuteri</name>
    <dbReference type="NCBI Taxonomy" id="1598"/>
    <lineage>
        <taxon>Bacteria</taxon>
        <taxon>Bacillati</taxon>
        <taxon>Bacillota</taxon>
        <taxon>Bacilli</taxon>
        <taxon>Lactobacillales</taxon>
        <taxon>Lactobacillaceae</taxon>
        <taxon>Limosilactobacillus</taxon>
    </lineage>
</organism>
<dbReference type="AlphaFoldDB" id="A0ABD6Y6D1"/>
<feature type="region of interest" description="Disordered" evidence="1">
    <location>
        <begin position="79"/>
        <end position="102"/>
    </location>
</feature>
<dbReference type="RefSeq" id="WP_109975847.1">
    <property type="nucleotide sequence ID" value="NZ_QGHV01000030.1"/>
</dbReference>
<evidence type="ECO:0000313" key="2">
    <source>
        <dbReference type="EMBL" id="PWT37330.1"/>
    </source>
</evidence>
<dbReference type="Proteomes" id="UP000245735">
    <property type="component" value="Unassembled WGS sequence"/>
</dbReference>
<reference evidence="3" key="1">
    <citation type="journal article" date="2018" name="Front. Microbiol.">
        <title>Comparative Genomics of the Herbivore Gut Symbiont Lactobacillus reuteri Reveals Genetic Diversity and Lifestyle Adaptation.</title>
        <authorList>
            <person name="Zhao J."/>
        </authorList>
    </citation>
    <scope>NUCLEOTIDE SEQUENCE [LARGE SCALE GENOMIC DNA]</scope>
    <source>
        <strain evidence="3">LR9</strain>
    </source>
</reference>
<dbReference type="EMBL" id="QGHV01000030">
    <property type="protein sequence ID" value="PWT37330.1"/>
    <property type="molecule type" value="Genomic_DNA"/>
</dbReference>
<protein>
    <submittedName>
        <fullName evidence="2">Uncharacterized protein</fullName>
    </submittedName>
</protein>
<accession>A0ABD6Y6D1</accession>
<evidence type="ECO:0000256" key="1">
    <source>
        <dbReference type="SAM" id="MobiDB-lite"/>
    </source>
</evidence>
<proteinExistence type="predicted"/>
<comment type="caution">
    <text evidence="2">The sequence shown here is derived from an EMBL/GenBank/DDBJ whole genome shotgun (WGS) entry which is preliminary data.</text>
</comment>
<sequence length="102" mass="12333">MEIRETAPKEERETIISYDAMTETWHFYSNEPKHIRKWSKFIQHVDQQAQNQYGNVSVLEGDLDSVNVTISKKRRLKLTDEQREQARKRMLKLQQQRKEKDN</sequence>
<evidence type="ECO:0000313" key="3">
    <source>
        <dbReference type="Proteomes" id="UP000245735"/>
    </source>
</evidence>
<name>A0ABD6Y6D1_LIMRT</name>